<evidence type="ECO:0000256" key="6">
    <source>
        <dbReference type="PIRSR" id="PIRSR001430-2"/>
    </source>
</evidence>
<dbReference type="InterPro" id="IPR020097">
    <property type="entry name" value="PsdUridine_synth_TruA_a/b_dom"/>
</dbReference>
<reference key="1">
    <citation type="submission" date="2017-08" db="EMBL/GenBank/DDBJ databases">
        <title>A dynamic microbial community with high functional redundancy inhabits the cold, oxic subseafloor aquifer.</title>
        <authorList>
            <person name="Tully B.J."/>
            <person name="Wheat C.G."/>
            <person name="Glazer B.T."/>
            <person name="Huber J.A."/>
        </authorList>
    </citation>
    <scope>NUCLEOTIDE SEQUENCE [LARGE SCALE GENOMIC DNA]</scope>
</reference>
<dbReference type="Pfam" id="PF01416">
    <property type="entry name" value="PseudoU_synth_1"/>
    <property type="match status" value="2"/>
</dbReference>
<proteinExistence type="inferred from homology"/>
<dbReference type="InterPro" id="IPR020095">
    <property type="entry name" value="PsdUridine_synth_TruA_C"/>
</dbReference>
<keyword evidence="3 4" id="KW-0413">Isomerase</keyword>
<dbReference type="FunFam" id="3.30.70.580:FF:000001">
    <property type="entry name" value="tRNA pseudouridine synthase A"/>
    <property type="match status" value="1"/>
</dbReference>
<accession>A0A2A4YWV5</accession>
<dbReference type="InterPro" id="IPR020094">
    <property type="entry name" value="TruA/RsuA/RluB/E/F_N"/>
</dbReference>
<evidence type="ECO:0000313" key="9">
    <source>
        <dbReference type="EMBL" id="PCI99348.1"/>
    </source>
</evidence>
<dbReference type="GO" id="GO:0160147">
    <property type="term" value="F:tRNA pseudouridine(38-40) synthase activity"/>
    <property type="evidence" value="ECO:0007669"/>
    <property type="project" value="UniProtKB-EC"/>
</dbReference>
<dbReference type="GO" id="GO:0031119">
    <property type="term" value="P:tRNA pseudouridine synthesis"/>
    <property type="evidence" value="ECO:0007669"/>
    <property type="project" value="UniProtKB-UniRule"/>
</dbReference>
<gene>
    <name evidence="4" type="primary">truA</name>
    <name evidence="9" type="ORF">COB13_12010</name>
</gene>
<dbReference type="AlphaFoldDB" id="A0A2A4YWV5"/>
<feature type="domain" description="Pseudouridine synthase I TruA alpha/beta" evidence="8">
    <location>
        <begin position="144"/>
        <end position="245"/>
    </location>
</feature>
<organism evidence="9">
    <name type="scientific">OCS116 cluster bacterium</name>
    <dbReference type="NCBI Taxonomy" id="2030921"/>
    <lineage>
        <taxon>Bacteria</taxon>
        <taxon>Pseudomonadati</taxon>
        <taxon>Pseudomonadota</taxon>
        <taxon>Alphaproteobacteria</taxon>
        <taxon>OCS116 cluster</taxon>
    </lineage>
</organism>
<evidence type="ECO:0000256" key="1">
    <source>
        <dbReference type="ARBA" id="ARBA00009375"/>
    </source>
</evidence>
<comment type="caution">
    <text evidence="4">Lacks conserved residue(s) required for the propagation of feature annotation.</text>
</comment>
<dbReference type="EMBL" id="NVUS01000016">
    <property type="protein sequence ID" value="PCI99348.1"/>
    <property type="molecule type" value="Genomic_DNA"/>
</dbReference>
<dbReference type="NCBIfam" id="TIGR00071">
    <property type="entry name" value="hisT_truA"/>
    <property type="match status" value="1"/>
</dbReference>
<feature type="binding site" evidence="4 6">
    <location>
        <position position="111"/>
    </location>
    <ligand>
        <name>substrate</name>
    </ligand>
</feature>
<comment type="similarity">
    <text evidence="1 4 7">Belongs to the tRNA pseudouridine synthase TruA family.</text>
</comment>
<name>A0A2A4YWV5_9PROT</name>
<feature type="domain" description="Pseudouridine synthase I TruA alpha/beta" evidence="8">
    <location>
        <begin position="8"/>
        <end position="105"/>
    </location>
</feature>
<dbReference type="PIRSF" id="PIRSF001430">
    <property type="entry name" value="tRNA_psdUrid_synth"/>
    <property type="match status" value="1"/>
</dbReference>
<evidence type="ECO:0000256" key="5">
    <source>
        <dbReference type="PIRSR" id="PIRSR001430-1"/>
    </source>
</evidence>
<sequence length="245" mass="27555">MFRYKLTIEYNGAAFFGWQIQDTGSTVQGQIEMALAKFTKQTPRVGGSGRTDSGVHALGQVAHIDLESEWDPQKIREAVNYHLKPDAISVLSVELVDAAFDARFDAKERHYIYRIVNRRAPLALDRGLAWHVRQELDATAMHQAAQYLIGHHDFTTFRSVHCQAKSPVKTINKVLVTRHGEDIEIEVSARSFMHNQVRSFVGSLKNVGEGRWVPEQIDIALKACDRAQCGEVAPAHGLYLAQIDY</sequence>
<evidence type="ECO:0000259" key="8">
    <source>
        <dbReference type="Pfam" id="PF01416"/>
    </source>
</evidence>
<keyword evidence="2 4" id="KW-0819">tRNA processing</keyword>
<reference evidence="9" key="2">
    <citation type="journal article" date="2018" name="ISME J.">
        <title>A dynamic microbial community with high functional redundancy inhabits the cold, oxic subseafloor aquifer.</title>
        <authorList>
            <person name="Tully B.J."/>
            <person name="Wheat C.G."/>
            <person name="Glazer B.T."/>
            <person name="Huber J.A."/>
        </authorList>
    </citation>
    <scope>NUCLEOTIDE SEQUENCE</scope>
    <source>
        <strain evidence="9">NORP83</strain>
    </source>
</reference>
<protein>
    <recommendedName>
        <fullName evidence="4">tRNA pseudouridine synthase A</fullName>
        <ecNumber evidence="4">5.4.99.12</ecNumber>
    </recommendedName>
    <alternativeName>
        <fullName evidence="4">tRNA pseudouridine(38-40) synthase</fullName>
    </alternativeName>
    <alternativeName>
        <fullName evidence="4">tRNA pseudouridylate synthase I</fullName>
    </alternativeName>
    <alternativeName>
        <fullName evidence="4">tRNA-uridine isomerase I</fullName>
    </alternativeName>
</protein>
<evidence type="ECO:0000256" key="4">
    <source>
        <dbReference type="HAMAP-Rule" id="MF_00171"/>
    </source>
</evidence>
<evidence type="ECO:0000256" key="7">
    <source>
        <dbReference type="RuleBase" id="RU003792"/>
    </source>
</evidence>
<evidence type="ECO:0000256" key="2">
    <source>
        <dbReference type="ARBA" id="ARBA00022694"/>
    </source>
</evidence>
<feature type="active site" description="Nucleophile" evidence="4 5">
    <location>
        <position position="52"/>
    </location>
</feature>
<dbReference type="PANTHER" id="PTHR11142:SF0">
    <property type="entry name" value="TRNA PSEUDOURIDINE SYNTHASE-LIKE 1"/>
    <property type="match status" value="1"/>
</dbReference>
<dbReference type="EC" id="5.4.99.12" evidence="4"/>
<dbReference type="CDD" id="cd02570">
    <property type="entry name" value="PseudoU_synth_EcTruA"/>
    <property type="match status" value="1"/>
</dbReference>
<comment type="subunit">
    <text evidence="4">Homodimer.</text>
</comment>
<dbReference type="Gene3D" id="3.30.70.580">
    <property type="entry name" value="Pseudouridine synthase I, catalytic domain, N-terminal subdomain"/>
    <property type="match status" value="1"/>
</dbReference>
<dbReference type="HAMAP" id="MF_00171">
    <property type="entry name" value="TruA"/>
    <property type="match status" value="1"/>
</dbReference>
<comment type="function">
    <text evidence="4">Formation of pseudouridine at positions 38, 39 and 40 in the anticodon stem and loop of transfer RNAs.</text>
</comment>
<dbReference type="Gene3D" id="3.30.70.660">
    <property type="entry name" value="Pseudouridine synthase I, catalytic domain, C-terminal subdomain"/>
    <property type="match status" value="1"/>
</dbReference>
<evidence type="ECO:0000256" key="3">
    <source>
        <dbReference type="ARBA" id="ARBA00023235"/>
    </source>
</evidence>
<dbReference type="PANTHER" id="PTHR11142">
    <property type="entry name" value="PSEUDOURIDYLATE SYNTHASE"/>
    <property type="match status" value="1"/>
</dbReference>
<comment type="caution">
    <text evidence="9">The sequence shown here is derived from an EMBL/GenBank/DDBJ whole genome shotgun (WGS) entry which is preliminary data.</text>
</comment>
<dbReference type="InterPro" id="IPR001406">
    <property type="entry name" value="PsdUridine_synth_TruA"/>
</dbReference>
<comment type="catalytic activity">
    <reaction evidence="4 7">
        <text>uridine(38/39/40) in tRNA = pseudouridine(38/39/40) in tRNA</text>
        <dbReference type="Rhea" id="RHEA:22376"/>
        <dbReference type="Rhea" id="RHEA-COMP:10085"/>
        <dbReference type="Rhea" id="RHEA-COMP:10087"/>
        <dbReference type="ChEBI" id="CHEBI:65314"/>
        <dbReference type="ChEBI" id="CHEBI:65315"/>
        <dbReference type="EC" id="5.4.99.12"/>
    </reaction>
</comment>
<dbReference type="GO" id="GO:0003723">
    <property type="term" value="F:RNA binding"/>
    <property type="evidence" value="ECO:0007669"/>
    <property type="project" value="InterPro"/>
</dbReference>
<dbReference type="InterPro" id="IPR020103">
    <property type="entry name" value="PsdUridine_synth_cat_dom_sf"/>
</dbReference>
<dbReference type="SUPFAM" id="SSF55120">
    <property type="entry name" value="Pseudouridine synthase"/>
    <property type="match status" value="1"/>
</dbReference>